<dbReference type="Proteomes" id="UP000011668">
    <property type="component" value="Unassembled WGS sequence"/>
</dbReference>
<organism evidence="1 2">
    <name type="scientific">Thanatephorus cucumeris (strain AG1-IA)</name>
    <name type="common">Rice sheath blight fungus</name>
    <name type="synonym">Rhizoctonia solani</name>
    <dbReference type="NCBI Taxonomy" id="983506"/>
    <lineage>
        <taxon>Eukaryota</taxon>
        <taxon>Fungi</taxon>
        <taxon>Dikarya</taxon>
        <taxon>Basidiomycota</taxon>
        <taxon>Agaricomycotina</taxon>
        <taxon>Agaricomycetes</taxon>
        <taxon>Cantharellales</taxon>
        <taxon>Ceratobasidiaceae</taxon>
        <taxon>Rhizoctonia</taxon>
        <taxon>Rhizoctonia solani AG-1</taxon>
    </lineage>
</organism>
<dbReference type="HOGENOM" id="CLU_2962516_0_0_1"/>
<dbReference type="EMBL" id="AFRT01002695">
    <property type="protein sequence ID" value="ELU37361.1"/>
    <property type="molecule type" value="Genomic_DNA"/>
</dbReference>
<name>L8WGR4_THACA</name>
<dbReference type="AlphaFoldDB" id="L8WGR4"/>
<keyword evidence="2" id="KW-1185">Reference proteome</keyword>
<accession>L8WGR4</accession>
<protein>
    <submittedName>
        <fullName evidence="1">Uncharacterized protein</fullName>
    </submittedName>
</protein>
<reference evidence="1 2" key="1">
    <citation type="journal article" date="2013" name="Nat. Commun.">
        <title>The evolution and pathogenic mechanisms of the rice sheath blight pathogen.</title>
        <authorList>
            <person name="Zheng A."/>
            <person name="Lin R."/>
            <person name="Xu L."/>
            <person name="Qin P."/>
            <person name="Tang C."/>
            <person name="Ai P."/>
            <person name="Zhang D."/>
            <person name="Liu Y."/>
            <person name="Sun Z."/>
            <person name="Feng H."/>
            <person name="Wang Y."/>
            <person name="Chen Y."/>
            <person name="Liang X."/>
            <person name="Fu R."/>
            <person name="Li Q."/>
            <person name="Zhang J."/>
            <person name="Yu X."/>
            <person name="Xie Z."/>
            <person name="Ding L."/>
            <person name="Guan P."/>
            <person name="Tang J."/>
            <person name="Liang Y."/>
            <person name="Wang S."/>
            <person name="Deng Q."/>
            <person name="Li S."/>
            <person name="Zhu J."/>
            <person name="Wang L."/>
            <person name="Liu H."/>
            <person name="Li P."/>
        </authorList>
    </citation>
    <scope>NUCLEOTIDE SEQUENCE [LARGE SCALE GENOMIC DNA]</scope>
    <source>
        <strain evidence="2">AG-1 IA</strain>
    </source>
</reference>
<sequence length="59" mass="6791">MRSRSEARTLAVSRLTYNIKYRPSGDVTWAPHISEFMIIKFGKFVFLYLGPSGIYSLSM</sequence>
<gene>
    <name evidence="1" type="ORF">AG1IA_08624</name>
</gene>
<evidence type="ECO:0000313" key="1">
    <source>
        <dbReference type="EMBL" id="ELU37361.1"/>
    </source>
</evidence>
<evidence type="ECO:0000313" key="2">
    <source>
        <dbReference type="Proteomes" id="UP000011668"/>
    </source>
</evidence>
<comment type="caution">
    <text evidence="1">The sequence shown here is derived from an EMBL/GenBank/DDBJ whole genome shotgun (WGS) entry which is preliminary data.</text>
</comment>
<proteinExistence type="predicted"/>